<organism evidence="1 2">
    <name type="scientific">Taibaiella lutea</name>
    <dbReference type="NCBI Taxonomy" id="2608001"/>
    <lineage>
        <taxon>Bacteria</taxon>
        <taxon>Pseudomonadati</taxon>
        <taxon>Bacteroidota</taxon>
        <taxon>Chitinophagia</taxon>
        <taxon>Chitinophagales</taxon>
        <taxon>Chitinophagaceae</taxon>
        <taxon>Taibaiella</taxon>
    </lineage>
</organism>
<evidence type="ECO:0000313" key="1">
    <source>
        <dbReference type="EMBL" id="KAA5532193.1"/>
    </source>
</evidence>
<dbReference type="EMBL" id="VWSH01000004">
    <property type="protein sequence ID" value="KAA5532193.1"/>
    <property type="molecule type" value="Genomic_DNA"/>
</dbReference>
<protein>
    <submittedName>
        <fullName evidence="1">Uncharacterized protein</fullName>
    </submittedName>
</protein>
<dbReference type="AlphaFoldDB" id="A0A5M6CB27"/>
<evidence type="ECO:0000313" key="2">
    <source>
        <dbReference type="Proteomes" id="UP000323632"/>
    </source>
</evidence>
<name>A0A5M6CB27_9BACT</name>
<reference evidence="1 2" key="1">
    <citation type="submission" date="2019-09" db="EMBL/GenBank/DDBJ databases">
        <title>Genome sequence and assembly of Taibaiella sp.</title>
        <authorList>
            <person name="Chhetri G."/>
        </authorList>
    </citation>
    <scope>NUCLEOTIDE SEQUENCE [LARGE SCALE GENOMIC DNA]</scope>
    <source>
        <strain evidence="1 2">KVB11</strain>
    </source>
</reference>
<proteinExistence type="predicted"/>
<gene>
    <name evidence="1" type="ORF">F0919_15440</name>
</gene>
<dbReference type="Proteomes" id="UP000323632">
    <property type="component" value="Unassembled WGS sequence"/>
</dbReference>
<comment type="caution">
    <text evidence="1">The sequence shown here is derived from an EMBL/GenBank/DDBJ whole genome shotgun (WGS) entry which is preliminary data.</text>
</comment>
<accession>A0A5M6CB27</accession>
<sequence>MKLLLVKPNPVGDVRLLEIFEAQYSESKKVYPVSVDGYYMMLEKSETFGWIKKGMVFCFPPIVIEYIIRLLENYESKGCFD</sequence>
<keyword evidence="2" id="KW-1185">Reference proteome</keyword>
<dbReference type="RefSeq" id="WP_150033695.1">
    <property type="nucleotide sequence ID" value="NZ_VWSH01000004.1"/>
</dbReference>